<evidence type="ECO:0000313" key="2">
    <source>
        <dbReference type="Proteomes" id="UP001139095"/>
    </source>
</evidence>
<accession>A0A9X1IL01</accession>
<name>A0A9X1IL01_9GAMM</name>
<comment type="caution">
    <text evidence="1">The sequence shown here is derived from an EMBL/GenBank/DDBJ whole genome shotgun (WGS) entry which is preliminary data.</text>
</comment>
<dbReference type="AlphaFoldDB" id="A0A9X1IL01"/>
<reference evidence="1" key="1">
    <citation type="submission" date="2021-10" db="EMBL/GenBank/DDBJ databases">
        <title>Marinomonas pontica sp. nov., isolated from the Black Sea.</title>
        <authorList>
            <person name="Zhao L.-H."/>
            <person name="Xue J.-H."/>
        </authorList>
    </citation>
    <scope>NUCLEOTIDE SEQUENCE</scope>
    <source>
        <strain evidence="1">E8</strain>
    </source>
</reference>
<dbReference type="Proteomes" id="UP001139095">
    <property type="component" value="Unassembled WGS sequence"/>
</dbReference>
<evidence type="ECO:0000313" key="1">
    <source>
        <dbReference type="EMBL" id="MCB5160699.1"/>
    </source>
</evidence>
<proteinExistence type="predicted"/>
<dbReference type="RefSeq" id="WP_226753084.1">
    <property type="nucleotide sequence ID" value="NZ_JAJATW010000002.1"/>
</dbReference>
<protein>
    <submittedName>
        <fullName evidence="1">Uncharacterized protein</fullName>
    </submittedName>
</protein>
<gene>
    <name evidence="1" type="ORF">LG368_02150</name>
</gene>
<sequence length="103" mass="12042">MSEYKNLYEFNSEWKATRVVMDRNLNDASVSFCVTFSNGVEEKTLEFIRADDPENIIEFMDFECVTVLEELNAERDFCKIKVELISDCYSELWCDAVLLRSAD</sequence>
<organism evidence="1 2">
    <name type="scientific">Marinomonas algarum</name>
    <dbReference type="NCBI Taxonomy" id="2883105"/>
    <lineage>
        <taxon>Bacteria</taxon>
        <taxon>Pseudomonadati</taxon>
        <taxon>Pseudomonadota</taxon>
        <taxon>Gammaproteobacteria</taxon>
        <taxon>Oceanospirillales</taxon>
        <taxon>Oceanospirillaceae</taxon>
        <taxon>Marinomonas</taxon>
    </lineage>
</organism>
<keyword evidence="2" id="KW-1185">Reference proteome</keyword>
<dbReference type="EMBL" id="JAJATW010000002">
    <property type="protein sequence ID" value="MCB5160699.1"/>
    <property type="molecule type" value="Genomic_DNA"/>
</dbReference>